<gene>
    <name evidence="7" type="ORF">UY19_C0028G0008</name>
</gene>
<dbReference type="CDD" id="cd07560">
    <property type="entry name" value="Peptidase_S41_CPP"/>
    <property type="match status" value="1"/>
</dbReference>
<dbReference type="SUPFAM" id="SSF50156">
    <property type="entry name" value="PDZ domain-like"/>
    <property type="match status" value="1"/>
</dbReference>
<dbReference type="GO" id="GO:0008236">
    <property type="term" value="F:serine-type peptidase activity"/>
    <property type="evidence" value="ECO:0007669"/>
    <property type="project" value="UniProtKB-KW"/>
</dbReference>
<proteinExistence type="inferred from homology"/>
<dbReference type="PROSITE" id="PS50106">
    <property type="entry name" value="PDZ"/>
    <property type="match status" value="1"/>
</dbReference>
<dbReference type="Gene3D" id="2.30.42.10">
    <property type="match status" value="1"/>
</dbReference>
<feature type="domain" description="PDZ" evidence="6">
    <location>
        <begin position="106"/>
        <end position="174"/>
    </location>
</feature>
<dbReference type="SMART" id="SM00228">
    <property type="entry name" value="PDZ"/>
    <property type="match status" value="1"/>
</dbReference>
<comment type="similarity">
    <text evidence="1 5">Belongs to the peptidase S41A family.</text>
</comment>
<evidence type="ECO:0000256" key="5">
    <source>
        <dbReference type="RuleBase" id="RU004404"/>
    </source>
</evidence>
<dbReference type="InterPro" id="IPR036034">
    <property type="entry name" value="PDZ_sf"/>
</dbReference>
<protein>
    <submittedName>
        <fullName evidence="7">Carboxyl-terminal protease</fullName>
    </submittedName>
</protein>
<dbReference type="CDD" id="cd06782">
    <property type="entry name" value="cpPDZ_CPP-like"/>
    <property type="match status" value="1"/>
</dbReference>
<reference evidence="7 8" key="1">
    <citation type="journal article" date="2015" name="Nature">
        <title>rRNA introns, odd ribosomes, and small enigmatic genomes across a large radiation of phyla.</title>
        <authorList>
            <person name="Brown C.T."/>
            <person name="Hug L.A."/>
            <person name="Thomas B.C."/>
            <person name="Sharon I."/>
            <person name="Castelle C.J."/>
            <person name="Singh A."/>
            <person name="Wilkins M.J."/>
            <person name="Williams K.H."/>
            <person name="Banfield J.F."/>
        </authorList>
    </citation>
    <scope>NUCLEOTIDE SEQUENCE [LARGE SCALE GENOMIC DNA]</scope>
</reference>
<dbReference type="InterPro" id="IPR001478">
    <property type="entry name" value="PDZ"/>
</dbReference>
<evidence type="ECO:0000259" key="6">
    <source>
        <dbReference type="PROSITE" id="PS50106"/>
    </source>
</evidence>
<organism evidence="7 8">
    <name type="scientific">Candidatus Wolfebacteria bacterium GW2011_GWA2_47_9b</name>
    <dbReference type="NCBI Taxonomy" id="1619005"/>
    <lineage>
        <taxon>Bacteria</taxon>
        <taxon>Candidatus Wolfeibacteriota</taxon>
    </lineage>
</organism>
<dbReference type="InterPro" id="IPR005151">
    <property type="entry name" value="Tail-specific_protease"/>
</dbReference>
<evidence type="ECO:0000256" key="3">
    <source>
        <dbReference type="ARBA" id="ARBA00022801"/>
    </source>
</evidence>
<dbReference type="Proteomes" id="UP000033882">
    <property type="component" value="Unassembled WGS sequence"/>
</dbReference>
<dbReference type="SUPFAM" id="SSF52096">
    <property type="entry name" value="ClpP/crotonase"/>
    <property type="match status" value="1"/>
</dbReference>
<keyword evidence="2 5" id="KW-0645">Protease</keyword>
<name>A0A0G1U369_9BACT</name>
<dbReference type="Gene3D" id="3.90.226.10">
    <property type="entry name" value="2-enoyl-CoA Hydratase, Chain A, domain 1"/>
    <property type="match status" value="1"/>
</dbReference>
<dbReference type="FunFam" id="2.30.42.10:FF:000063">
    <property type="entry name" value="Peptidase, S41 family"/>
    <property type="match status" value="1"/>
</dbReference>
<dbReference type="InterPro" id="IPR004447">
    <property type="entry name" value="Peptidase_S41A"/>
</dbReference>
<evidence type="ECO:0000256" key="4">
    <source>
        <dbReference type="ARBA" id="ARBA00022825"/>
    </source>
</evidence>
<evidence type="ECO:0000256" key="2">
    <source>
        <dbReference type="ARBA" id="ARBA00022670"/>
    </source>
</evidence>
<dbReference type="GO" id="GO:0007165">
    <property type="term" value="P:signal transduction"/>
    <property type="evidence" value="ECO:0007669"/>
    <property type="project" value="TreeGrafter"/>
</dbReference>
<dbReference type="GO" id="GO:0004175">
    <property type="term" value="F:endopeptidase activity"/>
    <property type="evidence" value="ECO:0007669"/>
    <property type="project" value="TreeGrafter"/>
</dbReference>
<keyword evidence="4 5" id="KW-0720">Serine protease</keyword>
<accession>A0A0G1U369</accession>
<dbReference type="Pfam" id="PF17820">
    <property type="entry name" value="PDZ_6"/>
    <property type="match status" value="1"/>
</dbReference>
<dbReference type="SMART" id="SM00245">
    <property type="entry name" value="TSPc"/>
    <property type="match status" value="1"/>
</dbReference>
<dbReference type="NCBIfam" id="TIGR00225">
    <property type="entry name" value="prc"/>
    <property type="match status" value="1"/>
</dbReference>
<sequence length="417" mass="45071">MHHKNNLKNLIVIFVAGLIVGAGAFYGGENLGWFRFPSGAVVLPPNATSTILNADMGLFWDSVSLIKEKHFRISEVSDEDLLYGAIEGALGALHDPYTTFFNPSDAKKFEEDIQGNFGGIGAEIGIRDGQLQIIAPLKGNPAEAAGLKAGDKILKVDDTVTNDLSVEEAVKIIRGEEGTEVTLLLFRDDWGEAREFKITRGLVVIPTLDSEFRDDGIVHFKLYNFSANAPYLFYQESLNALTRGAQGVILDLRNNSGGYLDVANSVSGWFLGRGEVIVRESFRSGEENVMRAQGPAAFAEVPTVVLVNGGSASASEIVAGALRDNRGIKLIGEKTFGKGTVQEIENLPNGSSLKISVAEWLTPNGVKIDGNGLEPDFVVEITDEDVENDRDPQLDKAIEVLEEEIAKSGRTIFVIGS</sequence>
<dbReference type="Pfam" id="PF03572">
    <property type="entry name" value="Peptidase_S41"/>
    <property type="match status" value="1"/>
</dbReference>
<dbReference type="InterPro" id="IPR029045">
    <property type="entry name" value="ClpP/crotonase-like_dom_sf"/>
</dbReference>
<dbReference type="AlphaFoldDB" id="A0A0G1U369"/>
<dbReference type="GO" id="GO:0006508">
    <property type="term" value="P:proteolysis"/>
    <property type="evidence" value="ECO:0007669"/>
    <property type="project" value="UniProtKB-KW"/>
</dbReference>
<evidence type="ECO:0000256" key="1">
    <source>
        <dbReference type="ARBA" id="ARBA00009179"/>
    </source>
</evidence>
<dbReference type="Gene3D" id="3.30.750.44">
    <property type="match status" value="1"/>
</dbReference>
<keyword evidence="3 5" id="KW-0378">Hydrolase</keyword>
<dbReference type="GO" id="GO:0030288">
    <property type="term" value="C:outer membrane-bounded periplasmic space"/>
    <property type="evidence" value="ECO:0007669"/>
    <property type="project" value="TreeGrafter"/>
</dbReference>
<dbReference type="EMBL" id="LCPB01000028">
    <property type="protein sequence ID" value="KKU88514.1"/>
    <property type="molecule type" value="Genomic_DNA"/>
</dbReference>
<evidence type="ECO:0000313" key="8">
    <source>
        <dbReference type="Proteomes" id="UP000033882"/>
    </source>
</evidence>
<dbReference type="PANTHER" id="PTHR32060:SF30">
    <property type="entry name" value="CARBOXY-TERMINAL PROCESSING PROTEASE CTPA"/>
    <property type="match status" value="1"/>
</dbReference>
<evidence type="ECO:0000313" key="7">
    <source>
        <dbReference type="EMBL" id="KKU88514.1"/>
    </source>
</evidence>
<comment type="caution">
    <text evidence="7">The sequence shown here is derived from an EMBL/GenBank/DDBJ whole genome shotgun (WGS) entry which is preliminary data.</text>
</comment>
<dbReference type="PANTHER" id="PTHR32060">
    <property type="entry name" value="TAIL-SPECIFIC PROTEASE"/>
    <property type="match status" value="1"/>
</dbReference>
<dbReference type="InterPro" id="IPR041489">
    <property type="entry name" value="PDZ_6"/>
</dbReference>